<evidence type="ECO:0000313" key="2">
    <source>
        <dbReference type="WBParaSite" id="Csp11.Scaffold629.g14768.t1"/>
    </source>
</evidence>
<dbReference type="InterPro" id="IPR052434">
    <property type="entry name" value="Tectonic-like_complex_comp"/>
</dbReference>
<dbReference type="PANTHER" id="PTHR20837:SF0">
    <property type="entry name" value="COILED-COIL AND C2 DOMAIN-CONTAINING PROTEIN 2A"/>
    <property type="match status" value="1"/>
</dbReference>
<sequence>MFICVEIIGKKLQNLQKLSAWKPLFPLNSNEDPLESVQPSSLRYSRLPDDWIVELRISLEREIKLRFDEARKHGIPQWNLVAARQLRESLETSPDTVEEKMGRLREGYSITVVVLRIDYSSMEECVKEVLATRLHDSPDQNTQFGLAVHVVDFFAHVIQIDLALAALKPKR</sequence>
<dbReference type="STRING" id="1561998.A0A1I7U4I0"/>
<dbReference type="eggNOG" id="KOG3639">
    <property type="taxonomic scope" value="Eukaryota"/>
</dbReference>
<dbReference type="AlphaFoldDB" id="A0A1I7U4I0"/>
<dbReference type="GO" id="GO:1905515">
    <property type="term" value="P:non-motile cilium assembly"/>
    <property type="evidence" value="ECO:0007669"/>
    <property type="project" value="TreeGrafter"/>
</dbReference>
<dbReference type="PANTHER" id="PTHR20837">
    <property type="entry name" value="CENTROSOMAL PROTEIN-RELATED"/>
    <property type="match status" value="1"/>
</dbReference>
<protein>
    <submittedName>
        <fullName evidence="2">ACT domain-containing protein</fullName>
    </submittedName>
</protein>
<dbReference type="Proteomes" id="UP000095282">
    <property type="component" value="Unplaced"/>
</dbReference>
<name>A0A1I7U4I0_9PELO</name>
<accession>A0A1I7U4I0</accession>
<dbReference type="GO" id="GO:1904491">
    <property type="term" value="P:protein localization to ciliary transition zone"/>
    <property type="evidence" value="ECO:0007669"/>
    <property type="project" value="TreeGrafter"/>
</dbReference>
<reference evidence="2" key="1">
    <citation type="submission" date="2016-11" db="UniProtKB">
        <authorList>
            <consortium name="WormBaseParasite"/>
        </authorList>
    </citation>
    <scope>IDENTIFICATION</scope>
</reference>
<proteinExistence type="predicted"/>
<keyword evidence="1" id="KW-1185">Reference proteome</keyword>
<evidence type="ECO:0000313" key="1">
    <source>
        <dbReference type="Proteomes" id="UP000095282"/>
    </source>
</evidence>
<organism evidence="1 2">
    <name type="scientific">Caenorhabditis tropicalis</name>
    <dbReference type="NCBI Taxonomy" id="1561998"/>
    <lineage>
        <taxon>Eukaryota</taxon>
        <taxon>Metazoa</taxon>
        <taxon>Ecdysozoa</taxon>
        <taxon>Nematoda</taxon>
        <taxon>Chromadorea</taxon>
        <taxon>Rhabditida</taxon>
        <taxon>Rhabditina</taxon>
        <taxon>Rhabditomorpha</taxon>
        <taxon>Rhabditoidea</taxon>
        <taxon>Rhabditidae</taxon>
        <taxon>Peloderinae</taxon>
        <taxon>Caenorhabditis</taxon>
    </lineage>
</organism>
<dbReference type="WBParaSite" id="Csp11.Scaffold629.g14768.t1">
    <property type="protein sequence ID" value="Csp11.Scaffold629.g14768.t1"/>
    <property type="gene ID" value="Csp11.Scaffold629.g14768"/>
</dbReference>
<dbReference type="GO" id="GO:0035869">
    <property type="term" value="C:ciliary transition zone"/>
    <property type="evidence" value="ECO:0007669"/>
    <property type="project" value="TreeGrafter"/>
</dbReference>